<evidence type="ECO:0000313" key="10">
    <source>
        <dbReference type="Proteomes" id="UP000242254"/>
    </source>
</evidence>
<evidence type="ECO:0000256" key="5">
    <source>
        <dbReference type="PROSITE-ProRule" id="PRU00848"/>
    </source>
</evidence>
<dbReference type="EC" id="2.1.1.-" evidence="6"/>
<dbReference type="GO" id="GO:0017069">
    <property type="term" value="F:snRNA binding"/>
    <property type="evidence" value="ECO:0007669"/>
    <property type="project" value="TreeGrafter"/>
</dbReference>
<dbReference type="InterPro" id="IPR024160">
    <property type="entry name" value="BIN3_SAM-bd_dom"/>
</dbReference>
<evidence type="ECO:0000256" key="6">
    <source>
        <dbReference type="RuleBase" id="RU367087"/>
    </source>
</evidence>
<dbReference type="InterPro" id="IPR039772">
    <property type="entry name" value="Bin3-like"/>
</dbReference>
<dbReference type="AlphaFoldDB" id="A0A2G4SL15"/>
<dbReference type="InterPro" id="IPR010675">
    <property type="entry name" value="Bin3_C"/>
</dbReference>
<name>A0A2G4SL15_RHIZD</name>
<dbReference type="GO" id="GO:0008171">
    <property type="term" value="F:O-methyltransferase activity"/>
    <property type="evidence" value="ECO:0007669"/>
    <property type="project" value="UniProtKB-UniRule"/>
</dbReference>
<keyword evidence="2 6" id="KW-0489">Methyltransferase</keyword>
<evidence type="ECO:0000256" key="4">
    <source>
        <dbReference type="ARBA" id="ARBA00022691"/>
    </source>
</evidence>
<evidence type="ECO:0000256" key="7">
    <source>
        <dbReference type="SAM" id="MobiDB-lite"/>
    </source>
</evidence>
<dbReference type="GO" id="GO:0040031">
    <property type="term" value="P:snRNA modification"/>
    <property type="evidence" value="ECO:0007669"/>
    <property type="project" value="TreeGrafter"/>
</dbReference>
<dbReference type="PANTHER" id="PTHR12315">
    <property type="entry name" value="BICOID-INTERACTING PROTEIN RELATED"/>
    <property type="match status" value="1"/>
</dbReference>
<dbReference type="SUPFAM" id="SSF53335">
    <property type="entry name" value="S-adenosyl-L-methionine-dependent methyltransferases"/>
    <property type="match status" value="1"/>
</dbReference>
<evidence type="ECO:0000313" key="9">
    <source>
        <dbReference type="EMBL" id="PHZ09453.1"/>
    </source>
</evidence>
<feature type="region of interest" description="Disordered" evidence="7">
    <location>
        <begin position="1"/>
        <end position="26"/>
    </location>
</feature>
<evidence type="ECO:0000256" key="3">
    <source>
        <dbReference type="ARBA" id="ARBA00022679"/>
    </source>
</evidence>
<dbReference type="STRING" id="1340429.A0A2G4SL15"/>
<dbReference type="PANTHER" id="PTHR12315:SF0">
    <property type="entry name" value="7SK SNRNA METHYLPHOSPHATE CAPPING ENZYME"/>
    <property type="match status" value="1"/>
</dbReference>
<dbReference type="CDD" id="cd02440">
    <property type="entry name" value="AdoMet_MTases"/>
    <property type="match status" value="1"/>
</dbReference>
<dbReference type="GO" id="GO:0032259">
    <property type="term" value="P:methylation"/>
    <property type="evidence" value="ECO:0007669"/>
    <property type="project" value="UniProtKB-KW"/>
</dbReference>
<dbReference type="Pfam" id="PF13847">
    <property type="entry name" value="Methyltransf_31"/>
    <property type="match status" value="1"/>
</dbReference>
<dbReference type="GeneID" id="35445064"/>
<keyword evidence="4 5" id="KW-0949">S-adenosyl-L-methionine</keyword>
<comment type="similarity">
    <text evidence="1 6">Belongs to the methyltransferase superfamily.</text>
</comment>
<dbReference type="Gene3D" id="3.40.50.150">
    <property type="entry name" value="Vaccinia Virus protein VP39"/>
    <property type="match status" value="1"/>
</dbReference>
<proteinExistence type="inferred from homology"/>
<keyword evidence="10" id="KW-1185">Reference proteome</keyword>
<evidence type="ECO:0000256" key="1">
    <source>
        <dbReference type="ARBA" id="ARBA00008361"/>
    </source>
</evidence>
<accession>A0A2G4SL15</accession>
<keyword evidence="3 6" id="KW-0808">Transferase</keyword>
<dbReference type="EMBL" id="KZ303858">
    <property type="protein sequence ID" value="PHZ09453.1"/>
    <property type="molecule type" value="Genomic_DNA"/>
</dbReference>
<sequence>MKRSNSKENNTNTISTKKARFNDNNNKQKLSEKIYGNYNAYYTSRRVPKSKCYIDPRIDMLDPALFKNKQILDIGCNTGNITIAIAKKREPAHILGVDIDESLIQKAENNIRLVYSLSNPNTDSAELESPFDLTLKSHYFPLSMTHMFGFIPMAVPPDFKEIENFPYNVSFKAADWTKEQAEGEKYDTVLALSVTKWIQIHEGDDGLKMFFKKIYDCLKPGGTLVLESQEFGSYQRRAKHIDGSLNVEEDFQFRPESYTDYLINEVGFNSHHELGVPKEEGKGFARPVVLYCVLYKINYVPLPPADLPSSSQRKRIIVFRNGSSCSSMKGKRAAPTKRITKEIKRKCKQSDGDRIYLC</sequence>
<protein>
    <recommendedName>
        <fullName evidence="6">RNA methyltransferase</fullName>
        <ecNumber evidence="6">2.1.1.-</ecNumber>
    </recommendedName>
</protein>
<dbReference type="RefSeq" id="XP_023463161.1">
    <property type="nucleotide sequence ID" value="XM_023614075.1"/>
</dbReference>
<feature type="domain" description="Bin3-type SAM" evidence="8">
    <location>
        <begin position="55"/>
        <end position="296"/>
    </location>
</feature>
<dbReference type="Proteomes" id="UP000242254">
    <property type="component" value="Unassembled WGS sequence"/>
</dbReference>
<evidence type="ECO:0000259" key="8">
    <source>
        <dbReference type="PROSITE" id="PS51515"/>
    </source>
</evidence>
<evidence type="ECO:0000256" key="2">
    <source>
        <dbReference type="ARBA" id="ARBA00022603"/>
    </source>
</evidence>
<reference evidence="9 10" key="1">
    <citation type="journal article" date="2016" name="Proc. Natl. Acad. Sci. U.S.A.">
        <title>Lipid metabolic changes in an early divergent fungus govern the establishment of a mutualistic symbiosis with endobacteria.</title>
        <authorList>
            <person name="Lastovetsky O.A."/>
            <person name="Gaspar M.L."/>
            <person name="Mondo S.J."/>
            <person name="LaButti K.M."/>
            <person name="Sandor L."/>
            <person name="Grigoriev I.V."/>
            <person name="Henry S.A."/>
            <person name="Pawlowska T.E."/>
        </authorList>
    </citation>
    <scope>NUCLEOTIDE SEQUENCE [LARGE SCALE GENOMIC DNA]</scope>
    <source>
        <strain evidence="9 10">ATCC 52813</strain>
    </source>
</reference>
<dbReference type="PROSITE" id="PS51515">
    <property type="entry name" value="BIN3_SAM"/>
    <property type="match status" value="1"/>
</dbReference>
<gene>
    <name evidence="9" type="ORF">RHIMIDRAFT_294308</name>
</gene>
<organism evidence="9 10">
    <name type="scientific">Rhizopus microsporus ATCC 52813</name>
    <dbReference type="NCBI Taxonomy" id="1340429"/>
    <lineage>
        <taxon>Eukaryota</taxon>
        <taxon>Fungi</taxon>
        <taxon>Fungi incertae sedis</taxon>
        <taxon>Mucoromycota</taxon>
        <taxon>Mucoromycotina</taxon>
        <taxon>Mucoromycetes</taxon>
        <taxon>Mucorales</taxon>
        <taxon>Mucorineae</taxon>
        <taxon>Rhizopodaceae</taxon>
        <taxon>Rhizopus</taxon>
    </lineage>
</organism>
<dbReference type="InterPro" id="IPR029063">
    <property type="entry name" value="SAM-dependent_MTases_sf"/>
</dbReference>
<dbReference type="InterPro" id="IPR025714">
    <property type="entry name" value="Methyltranfer_dom"/>
</dbReference>
<dbReference type="GO" id="GO:0008173">
    <property type="term" value="F:RNA methyltransferase activity"/>
    <property type="evidence" value="ECO:0007669"/>
    <property type="project" value="UniProtKB-UniRule"/>
</dbReference>
<dbReference type="Pfam" id="PF06859">
    <property type="entry name" value="Bin3"/>
    <property type="match status" value="1"/>
</dbReference>
<feature type="compositionally biased region" description="Polar residues" evidence="7">
    <location>
        <begin position="7"/>
        <end position="26"/>
    </location>
</feature>